<dbReference type="AlphaFoldDB" id="A0A178ZIA1"/>
<dbReference type="PRINTS" id="PR00080">
    <property type="entry name" value="SDRFAMILY"/>
</dbReference>
<keyword evidence="6" id="KW-1185">Reference proteome</keyword>
<evidence type="ECO:0000256" key="3">
    <source>
        <dbReference type="RuleBase" id="RU000363"/>
    </source>
</evidence>
<dbReference type="GO" id="GO:0005737">
    <property type="term" value="C:cytoplasm"/>
    <property type="evidence" value="ECO:0007669"/>
    <property type="project" value="TreeGrafter"/>
</dbReference>
<organism evidence="5 6">
    <name type="scientific">Fonsecaea erecta</name>
    <dbReference type="NCBI Taxonomy" id="1367422"/>
    <lineage>
        <taxon>Eukaryota</taxon>
        <taxon>Fungi</taxon>
        <taxon>Dikarya</taxon>
        <taxon>Ascomycota</taxon>
        <taxon>Pezizomycotina</taxon>
        <taxon>Eurotiomycetes</taxon>
        <taxon>Chaetothyriomycetidae</taxon>
        <taxon>Chaetothyriales</taxon>
        <taxon>Herpotrichiellaceae</taxon>
        <taxon>Fonsecaea</taxon>
    </lineage>
</organism>
<dbReference type="PRINTS" id="PR00081">
    <property type="entry name" value="GDHRDH"/>
</dbReference>
<feature type="region of interest" description="Disordered" evidence="4">
    <location>
        <begin position="278"/>
        <end position="301"/>
    </location>
</feature>
<dbReference type="GeneID" id="30010667"/>
<name>A0A178ZIA1_9EURO</name>
<sequence length="314" mass="34006">MAFTSVDGKVAIVTGAGSGINLAFADLLLSQGCSVLFADLALRPEAQALVESHSTSGSAGLRSDEPRIKAKAFFQKTDVRSWADLERMFETCDRELGPADIVCPGAGVYEPAWSNFWIPPGTEPSKDSPTGNRYASFDILLTHPVRTTQLAISHFIRHEKPGNIVHISSIAAQSPGILCVLYRTAKHAISGFVRSLAKLEVPGDPRLPTVRVTAVAPGVIKTPMWLEQPDKMKWVDEDQDAWVSPEEVARVMLDLVQKPEFVGGTVLEVLKGSVRRVETLNDPGPRGKPGGTLHPGDHKADVWDRLASGSWGQI</sequence>
<evidence type="ECO:0008006" key="7">
    <source>
        <dbReference type="Google" id="ProtNLM"/>
    </source>
</evidence>
<dbReference type="InterPro" id="IPR002347">
    <property type="entry name" value="SDR_fam"/>
</dbReference>
<dbReference type="RefSeq" id="XP_018692568.1">
    <property type="nucleotide sequence ID" value="XM_018838008.1"/>
</dbReference>
<dbReference type="FunFam" id="3.40.50.720:FF:000643">
    <property type="entry name" value="Short chain dehydrogenase/reductase family oxidoreductase, putative"/>
    <property type="match status" value="1"/>
</dbReference>
<evidence type="ECO:0000256" key="1">
    <source>
        <dbReference type="ARBA" id="ARBA00006484"/>
    </source>
</evidence>
<dbReference type="Proteomes" id="UP000078343">
    <property type="component" value="Unassembled WGS sequence"/>
</dbReference>
<dbReference type="GO" id="GO:0016616">
    <property type="term" value="F:oxidoreductase activity, acting on the CH-OH group of donors, NAD or NADP as acceptor"/>
    <property type="evidence" value="ECO:0007669"/>
    <property type="project" value="TreeGrafter"/>
</dbReference>
<accession>A0A178ZIA1</accession>
<evidence type="ECO:0000313" key="6">
    <source>
        <dbReference type="Proteomes" id="UP000078343"/>
    </source>
</evidence>
<evidence type="ECO:0000313" key="5">
    <source>
        <dbReference type="EMBL" id="OAP59201.1"/>
    </source>
</evidence>
<evidence type="ECO:0000256" key="4">
    <source>
        <dbReference type="SAM" id="MobiDB-lite"/>
    </source>
</evidence>
<proteinExistence type="inferred from homology"/>
<evidence type="ECO:0000256" key="2">
    <source>
        <dbReference type="ARBA" id="ARBA00023002"/>
    </source>
</evidence>
<keyword evidence="2" id="KW-0560">Oxidoreductase</keyword>
<dbReference type="OrthoDB" id="5296at2759"/>
<comment type="caution">
    <text evidence="5">The sequence shown here is derived from an EMBL/GenBank/DDBJ whole genome shotgun (WGS) entry which is preliminary data.</text>
</comment>
<dbReference type="STRING" id="1367422.A0A178ZIA1"/>
<reference evidence="5 6" key="1">
    <citation type="submission" date="2016-04" db="EMBL/GenBank/DDBJ databases">
        <title>Draft genome of Fonsecaea erecta CBS 125763.</title>
        <authorList>
            <person name="Weiss V.A."/>
            <person name="Vicente V.A."/>
            <person name="Raittz R.T."/>
            <person name="Moreno L.F."/>
            <person name="De Souza E.M."/>
            <person name="Pedrosa F.O."/>
            <person name="Steffens M.B."/>
            <person name="Faoro H."/>
            <person name="Tadra-Sfeir M.Z."/>
            <person name="Najafzadeh M.J."/>
            <person name="Felipe M.S."/>
            <person name="Teixeira M."/>
            <person name="Sun J."/>
            <person name="Xi L."/>
            <person name="Gomes R."/>
            <person name="De Azevedo C.M."/>
            <person name="Salgado C.G."/>
            <person name="Da Silva M.B."/>
            <person name="Nascimento M.F."/>
            <person name="Queiroz-Telles F."/>
            <person name="Attili D.S."/>
            <person name="Gorbushina A."/>
        </authorList>
    </citation>
    <scope>NUCLEOTIDE SEQUENCE [LARGE SCALE GENOMIC DNA]</scope>
    <source>
        <strain evidence="5 6">CBS 125763</strain>
    </source>
</reference>
<gene>
    <name evidence="5" type="ORF">AYL99_06499</name>
</gene>
<dbReference type="EMBL" id="LVYI01000005">
    <property type="protein sequence ID" value="OAP59201.1"/>
    <property type="molecule type" value="Genomic_DNA"/>
</dbReference>
<dbReference type="PANTHER" id="PTHR44229">
    <property type="entry name" value="15-HYDROXYPROSTAGLANDIN DEHYDROGENASE [NAD(+)]"/>
    <property type="match status" value="1"/>
</dbReference>
<dbReference type="InterPro" id="IPR036291">
    <property type="entry name" value="NAD(P)-bd_dom_sf"/>
</dbReference>
<comment type="similarity">
    <text evidence="1 3">Belongs to the short-chain dehydrogenases/reductases (SDR) family.</text>
</comment>
<dbReference type="PANTHER" id="PTHR44229:SF4">
    <property type="entry name" value="15-HYDROXYPROSTAGLANDIN DEHYDROGENASE [NAD(+)]"/>
    <property type="match status" value="1"/>
</dbReference>
<dbReference type="SUPFAM" id="SSF51735">
    <property type="entry name" value="NAD(P)-binding Rossmann-fold domains"/>
    <property type="match status" value="1"/>
</dbReference>
<protein>
    <recommendedName>
        <fullName evidence="7">3-hydroxybutyrate dehydrogenase</fullName>
    </recommendedName>
</protein>
<dbReference type="Gene3D" id="3.40.50.720">
    <property type="entry name" value="NAD(P)-binding Rossmann-like Domain"/>
    <property type="match status" value="1"/>
</dbReference>
<dbReference type="Pfam" id="PF00106">
    <property type="entry name" value="adh_short"/>
    <property type="match status" value="1"/>
</dbReference>